<evidence type="ECO:0000313" key="2">
    <source>
        <dbReference type="Proteomes" id="UP000789920"/>
    </source>
</evidence>
<dbReference type="Proteomes" id="UP000789920">
    <property type="component" value="Unassembled WGS sequence"/>
</dbReference>
<dbReference type="EMBL" id="CAJVQC010001576">
    <property type="protein sequence ID" value="CAG8496877.1"/>
    <property type="molecule type" value="Genomic_DNA"/>
</dbReference>
<organism evidence="1 2">
    <name type="scientific">Racocetra persica</name>
    <dbReference type="NCBI Taxonomy" id="160502"/>
    <lineage>
        <taxon>Eukaryota</taxon>
        <taxon>Fungi</taxon>
        <taxon>Fungi incertae sedis</taxon>
        <taxon>Mucoromycota</taxon>
        <taxon>Glomeromycotina</taxon>
        <taxon>Glomeromycetes</taxon>
        <taxon>Diversisporales</taxon>
        <taxon>Gigasporaceae</taxon>
        <taxon>Racocetra</taxon>
    </lineage>
</organism>
<evidence type="ECO:0000313" key="1">
    <source>
        <dbReference type="EMBL" id="CAG8496877.1"/>
    </source>
</evidence>
<feature type="non-terminal residue" evidence="1">
    <location>
        <position position="1"/>
    </location>
</feature>
<keyword evidence="2" id="KW-1185">Reference proteome</keyword>
<sequence length="77" mass="8768">CKEVSLPLYADCIVIRSFMVVGMRFHSGRKFKKSDIITLEPEPSNIYDINAIKVIVDGIHKAYIAKNENESIEDLIK</sequence>
<protein>
    <submittedName>
        <fullName evidence="1">23642_t:CDS:1</fullName>
    </submittedName>
</protein>
<comment type="caution">
    <text evidence="1">The sequence shown here is derived from an EMBL/GenBank/DDBJ whole genome shotgun (WGS) entry which is preliminary data.</text>
</comment>
<accession>A0ACA9KXA3</accession>
<gene>
    <name evidence="1" type="ORF">RPERSI_LOCUS1642</name>
</gene>
<reference evidence="1" key="1">
    <citation type="submission" date="2021-06" db="EMBL/GenBank/DDBJ databases">
        <authorList>
            <person name="Kallberg Y."/>
            <person name="Tangrot J."/>
            <person name="Rosling A."/>
        </authorList>
    </citation>
    <scope>NUCLEOTIDE SEQUENCE</scope>
    <source>
        <strain evidence="1">MA461A</strain>
    </source>
</reference>
<name>A0ACA9KXA3_9GLOM</name>
<proteinExistence type="predicted"/>